<dbReference type="Proteomes" id="UP001327560">
    <property type="component" value="Chromosome 2"/>
</dbReference>
<protein>
    <recommendedName>
        <fullName evidence="2">Trichome birefringence-like C-terminal domain-containing protein</fullName>
    </recommendedName>
</protein>
<gene>
    <name evidence="3" type="ORF">Cni_G05527</name>
</gene>
<dbReference type="InterPro" id="IPR029962">
    <property type="entry name" value="TBL"/>
</dbReference>
<dbReference type="GO" id="GO:0016413">
    <property type="term" value="F:O-acetyltransferase activity"/>
    <property type="evidence" value="ECO:0007669"/>
    <property type="project" value="InterPro"/>
</dbReference>
<dbReference type="InterPro" id="IPR026057">
    <property type="entry name" value="TBL_C"/>
</dbReference>
<evidence type="ECO:0000256" key="1">
    <source>
        <dbReference type="ARBA" id="ARBA00007727"/>
    </source>
</evidence>
<comment type="similarity">
    <text evidence="1">Belongs to the PC-esterase family. TBL subfamily.</text>
</comment>
<reference evidence="3 4" key="1">
    <citation type="submission" date="2023-10" db="EMBL/GenBank/DDBJ databases">
        <title>Chromosome-scale genome assembly provides insights into flower coloration mechanisms of Canna indica.</title>
        <authorList>
            <person name="Li C."/>
        </authorList>
    </citation>
    <scope>NUCLEOTIDE SEQUENCE [LARGE SCALE GENOMIC DNA]</scope>
    <source>
        <tissue evidence="3">Flower</tissue>
    </source>
</reference>
<proteinExistence type="inferred from homology"/>
<organism evidence="3 4">
    <name type="scientific">Canna indica</name>
    <name type="common">Indian-shot</name>
    <dbReference type="NCBI Taxonomy" id="4628"/>
    <lineage>
        <taxon>Eukaryota</taxon>
        <taxon>Viridiplantae</taxon>
        <taxon>Streptophyta</taxon>
        <taxon>Embryophyta</taxon>
        <taxon>Tracheophyta</taxon>
        <taxon>Spermatophyta</taxon>
        <taxon>Magnoliopsida</taxon>
        <taxon>Liliopsida</taxon>
        <taxon>Zingiberales</taxon>
        <taxon>Cannaceae</taxon>
        <taxon>Canna</taxon>
    </lineage>
</organism>
<evidence type="ECO:0000313" key="4">
    <source>
        <dbReference type="Proteomes" id="UP001327560"/>
    </source>
</evidence>
<dbReference type="Pfam" id="PF13839">
    <property type="entry name" value="PC-Esterase"/>
    <property type="match status" value="1"/>
</dbReference>
<keyword evidence="4" id="KW-1185">Reference proteome</keyword>
<evidence type="ECO:0000259" key="2">
    <source>
        <dbReference type="Pfam" id="PF13839"/>
    </source>
</evidence>
<dbReference type="GO" id="GO:0005794">
    <property type="term" value="C:Golgi apparatus"/>
    <property type="evidence" value="ECO:0007669"/>
    <property type="project" value="TreeGrafter"/>
</dbReference>
<name>A0AAQ3Q5K5_9LILI</name>
<dbReference type="PANTHER" id="PTHR32285">
    <property type="entry name" value="PROTEIN TRICHOME BIREFRINGENCE-LIKE 9-RELATED"/>
    <property type="match status" value="1"/>
</dbReference>
<accession>A0AAQ3Q5K5</accession>
<dbReference type="EMBL" id="CP136891">
    <property type="protein sequence ID" value="WOK96819.1"/>
    <property type="molecule type" value="Genomic_DNA"/>
</dbReference>
<feature type="domain" description="Trichome birefringence-like C-terminal" evidence="2">
    <location>
        <begin position="22"/>
        <end position="83"/>
    </location>
</feature>
<dbReference type="PANTHER" id="PTHR32285:SF213">
    <property type="entry name" value="PROTEIN TRICHOME BIREFRINGENCE-LIKE 11"/>
    <property type="match status" value="1"/>
</dbReference>
<sequence length="102" mass="11697">MIPEKAWTHLLEPFRITSLKNSSINQALEFDLLNVTQMTARRKDGHLSVFYFGPSGHAPLYKQDCSHWCLPGVPDSWNELLYALFLKGDSLKHQNMTNFSTT</sequence>
<evidence type="ECO:0000313" key="3">
    <source>
        <dbReference type="EMBL" id="WOK96819.1"/>
    </source>
</evidence>
<dbReference type="AlphaFoldDB" id="A0AAQ3Q5K5"/>